<dbReference type="Pfam" id="PF09812">
    <property type="entry name" value="MRP-L28"/>
    <property type="match status" value="1"/>
</dbReference>
<organism evidence="10 11">
    <name type="scientific">Bemisia tabaci</name>
    <name type="common">Sweetpotato whitefly</name>
    <name type="synonym">Aleurodes tabaci</name>
    <dbReference type="NCBI Taxonomy" id="7038"/>
    <lineage>
        <taxon>Eukaryota</taxon>
        <taxon>Metazoa</taxon>
        <taxon>Ecdysozoa</taxon>
        <taxon>Arthropoda</taxon>
        <taxon>Hexapoda</taxon>
        <taxon>Insecta</taxon>
        <taxon>Pterygota</taxon>
        <taxon>Neoptera</taxon>
        <taxon>Paraneoptera</taxon>
        <taxon>Hemiptera</taxon>
        <taxon>Sternorrhyncha</taxon>
        <taxon>Aleyrodoidea</taxon>
        <taxon>Aleyrodidae</taxon>
        <taxon>Aleyrodinae</taxon>
        <taxon>Bemisia</taxon>
    </lineage>
</organism>
<comment type="similarity">
    <text evidence="2">Belongs to the mitochondrion-specific ribosomal protein mL40 family.</text>
</comment>
<evidence type="ECO:0000256" key="3">
    <source>
        <dbReference type="ARBA" id="ARBA00022946"/>
    </source>
</evidence>
<comment type="subcellular location">
    <subcellularLocation>
        <location evidence="1">Mitochondrion</location>
    </subcellularLocation>
</comment>
<evidence type="ECO:0000256" key="9">
    <source>
        <dbReference type="SAM" id="MobiDB-lite"/>
    </source>
</evidence>
<feature type="region of interest" description="Disordered" evidence="9">
    <location>
        <begin position="168"/>
        <end position="198"/>
    </location>
</feature>
<dbReference type="InterPro" id="IPR019192">
    <property type="entry name" value="Ribosomal_mL40"/>
</dbReference>
<keyword evidence="6" id="KW-0687">Ribonucleoprotein</keyword>
<dbReference type="AlphaFoldDB" id="A0A9P0AIK3"/>
<dbReference type="InterPro" id="IPR039145">
    <property type="entry name" value="Ribosomal_mL40_metazoa/plant"/>
</dbReference>
<evidence type="ECO:0000256" key="7">
    <source>
        <dbReference type="ARBA" id="ARBA00035192"/>
    </source>
</evidence>
<dbReference type="Gene3D" id="6.10.250.3440">
    <property type="match status" value="1"/>
</dbReference>
<evidence type="ECO:0000313" key="11">
    <source>
        <dbReference type="Proteomes" id="UP001152759"/>
    </source>
</evidence>
<dbReference type="Proteomes" id="UP001152759">
    <property type="component" value="Chromosome 6"/>
</dbReference>
<evidence type="ECO:0000313" key="10">
    <source>
        <dbReference type="EMBL" id="CAH0392051.1"/>
    </source>
</evidence>
<keyword evidence="3" id="KW-0809">Transit peptide</keyword>
<protein>
    <recommendedName>
        <fullName evidence="7">Large ribosomal subunit protein mL40</fullName>
    </recommendedName>
    <alternativeName>
        <fullName evidence="8">39S ribosomal protein L40, mitochondrial</fullName>
    </alternativeName>
</protein>
<dbReference type="KEGG" id="btab:109044424"/>
<evidence type="ECO:0000256" key="2">
    <source>
        <dbReference type="ARBA" id="ARBA00009360"/>
    </source>
</evidence>
<dbReference type="GO" id="GO:0005762">
    <property type="term" value="C:mitochondrial large ribosomal subunit"/>
    <property type="evidence" value="ECO:0007669"/>
    <property type="project" value="InterPro"/>
</dbReference>
<dbReference type="EMBL" id="OU963867">
    <property type="protein sequence ID" value="CAH0392051.1"/>
    <property type="molecule type" value="Genomic_DNA"/>
</dbReference>
<keyword evidence="5" id="KW-0496">Mitochondrion</keyword>
<evidence type="ECO:0000256" key="6">
    <source>
        <dbReference type="ARBA" id="ARBA00023274"/>
    </source>
</evidence>
<evidence type="ECO:0000256" key="1">
    <source>
        <dbReference type="ARBA" id="ARBA00004173"/>
    </source>
</evidence>
<dbReference type="FunFam" id="6.10.250.3440:FF:000001">
    <property type="entry name" value="Mitochondrial ribosomal protein L40"/>
    <property type="match status" value="1"/>
</dbReference>
<reference evidence="10" key="1">
    <citation type="submission" date="2021-12" db="EMBL/GenBank/DDBJ databases">
        <authorList>
            <person name="King R."/>
        </authorList>
    </citation>
    <scope>NUCLEOTIDE SEQUENCE</scope>
</reference>
<accession>A0A9P0AIK3</accession>
<dbReference type="PANTHER" id="PTHR13359">
    <property type="entry name" value="39S RIBOSOMAL PROTEIN L40, MITOCHONDRIAL"/>
    <property type="match status" value="1"/>
</dbReference>
<dbReference type="PANTHER" id="PTHR13359:SF2">
    <property type="entry name" value="LARGE RIBOSOMAL SUBUNIT PROTEIN ML40"/>
    <property type="match status" value="1"/>
</dbReference>
<gene>
    <name evidence="10" type="ORF">BEMITA_LOCUS10610</name>
</gene>
<keyword evidence="11" id="KW-1185">Reference proteome</keyword>
<name>A0A9P0AIK3_BEMTA</name>
<evidence type="ECO:0000256" key="4">
    <source>
        <dbReference type="ARBA" id="ARBA00022980"/>
    </source>
</evidence>
<proteinExistence type="inferred from homology"/>
<evidence type="ECO:0000256" key="5">
    <source>
        <dbReference type="ARBA" id="ARBA00023128"/>
    </source>
</evidence>
<sequence>MFKLLNTFSRLNICSNAAPARSIATDSSLWIQASSVLYGEPLKKKKKIDPAIVRAREDRKKKKIERAIKKLKRQANRPKPVDEIEVPYELIDQKELRERPAAQWSEEELLEKHILLKKWTLYKQQRRLEDLQLIDRMVYSQQRALDELKLASPRLYEAAIQIDPELLPYSTEGPVYTPPVKDYDSPDGEYLDVSKKWE</sequence>
<evidence type="ECO:0000256" key="8">
    <source>
        <dbReference type="ARBA" id="ARBA00083752"/>
    </source>
</evidence>
<keyword evidence="4" id="KW-0689">Ribosomal protein</keyword>